<keyword evidence="3" id="KW-1185">Reference proteome</keyword>
<evidence type="ECO:0000313" key="2">
    <source>
        <dbReference type="EMBL" id="MCQ8277058.1"/>
    </source>
</evidence>
<feature type="chain" id="PRO_5046741888" evidence="1">
    <location>
        <begin position="27"/>
        <end position="168"/>
    </location>
</feature>
<feature type="signal peptide" evidence="1">
    <location>
        <begin position="1"/>
        <end position="26"/>
    </location>
</feature>
<dbReference type="RefSeq" id="WP_422862500.1">
    <property type="nucleotide sequence ID" value="NZ_JAMSKV010000001.1"/>
</dbReference>
<evidence type="ECO:0000256" key="1">
    <source>
        <dbReference type="SAM" id="SignalP"/>
    </source>
</evidence>
<comment type="caution">
    <text evidence="2">The sequence shown here is derived from an EMBL/GenBank/DDBJ whole genome shotgun (WGS) entry which is preliminary data.</text>
</comment>
<dbReference type="EMBL" id="JAMSKV010000001">
    <property type="protein sequence ID" value="MCQ8277058.1"/>
    <property type="molecule type" value="Genomic_DNA"/>
</dbReference>
<gene>
    <name evidence="2" type="ORF">NFI95_01160</name>
</gene>
<dbReference type="Proteomes" id="UP001524587">
    <property type="component" value="Unassembled WGS sequence"/>
</dbReference>
<proteinExistence type="predicted"/>
<accession>A0ABT1W2T1</accession>
<protein>
    <submittedName>
        <fullName evidence="2">Uncharacterized protein</fullName>
    </submittedName>
</protein>
<sequence>MQRDTLRIMLPAAMAVWCAATLPAKAADPVRIGLKVLGDTPVTAPLRSCLEAALSHHPGYVLADRLPTVELDVVANVDVDDTVNRAGVSLAVAFVSHASAITLAKALLGGDQPTTNPDIRAAMLDLFTSGGSLERLNVGHLSNADGHNVVSACGKIARETFAKFPSAG</sequence>
<keyword evidence="1" id="KW-0732">Signal</keyword>
<evidence type="ECO:0000313" key="3">
    <source>
        <dbReference type="Proteomes" id="UP001524587"/>
    </source>
</evidence>
<name>A0ABT1W2T1_9PROT</name>
<reference evidence="2 3" key="1">
    <citation type="submission" date="2022-06" db="EMBL/GenBank/DDBJ databases">
        <title>Endosaccharibacter gen. nov., sp. nov., endophytic bacteria isolated from sugarcane.</title>
        <authorList>
            <person name="Pitiwittayakul N."/>
            <person name="Yukphan P."/>
            <person name="Charoenyingcharoen P."/>
            <person name="Tanasupawat S."/>
        </authorList>
    </citation>
    <scope>NUCLEOTIDE SEQUENCE [LARGE SCALE GENOMIC DNA]</scope>
    <source>
        <strain evidence="2 3">KSS8</strain>
    </source>
</reference>
<organism evidence="2 3">
    <name type="scientific">Endosaccharibacter trunci</name>
    <dbReference type="NCBI Taxonomy" id="2812733"/>
    <lineage>
        <taxon>Bacteria</taxon>
        <taxon>Pseudomonadati</taxon>
        <taxon>Pseudomonadota</taxon>
        <taxon>Alphaproteobacteria</taxon>
        <taxon>Acetobacterales</taxon>
        <taxon>Acetobacteraceae</taxon>
        <taxon>Endosaccharibacter</taxon>
    </lineage>
</organism>